<evidence type="ECO:0000313" key="1">
    <source>
        <dbReference type="EMBL" id="QQG66355.1"/>
    </source>
</evidence>
<name>A0A7T5VEB1_9BACT</name>
<proteinExistence type="predicted"/>
<sequence length="318" mass="33775">MALTLSTAQILDLVMDAFKVRLPFLVTAFATDFSDEKAKLGQTVTARIAGLPTVQDYDATTGYKANAAESKTLMNDVPVVINRHKHVPIKLDFLDAASTVSQIKLLEESTMNCGYVLAKSMADYCLSLVLAANFSQVSTFTAANSDLDMLANIREDLNAVGASTLGRFGIVGSGVMTTLTTDSRVASGDYYGQRIGAEALGHLQGIQGFADIWEYPDMPANAHNLIGFFGTKESIVLATRVPTDANEIARAAGIPQIASFETLTDEDTGLTLLGIKWVETGTFDVYCTVAVMYGAVAGSQGGDAGDKTDYAGHRLVSA</sequence>
<dbReference type="EMBL" id="CP054140">
    <property type="protein sequence ID" value="QQG66355.1"/>
    <property type="molecule type" value="Genomic_DNA"/>
</dbReference>
<dbReference type="AlphaFoldDB" id="A0A7T5VEB1"/>
<protein>
    <submittedName>
        <fullName evidence="1">Uncharacterized protein</fullName>
    </submittedName>
</protein>
<dbReference type="KEGG" id="dog:HP555_10990"/>
<gene>
    <name evidence="1" type="ORF">HP555_10990</name>
</gene>
<accession>A0A7T5VEB1</accession>
<keyword evidence="2" id="KW-1185">Reference proteome</keyword>
<dbReference type="Proteomes" id="UP000596092">
    <property type="component" value="Chromosome"/>
</dbReference>
<organism evidence="1 2">
    <name type="scientific">Desulfobulbus oligotrophicus</name>
    <dbReference type="NCBI Taxonomy" id="1909699"/>
    <lineage>
        <taxon>Bacteria</taxon>
        <taxon>Pseudomonadati</taxon>
        <taxon>Thermodesulfobacteriota</taxon>
        <taxon>Desulfobulbia</taxon>
        <taxon>Desulfobulbales</taxon>
        <taxon>Desulfobulbaceae</taxon>
        <taxon>Desulfobulbus</taxon>
    </lineage>
</organism>
<evidence type="ECO:0000313" key="2">
    <source>
        <dbReference type="Proteomes" id="UP000596092"/>
    </source>
</evidence>
<reference evidence="1 2" key="1">
    <citation type="submission" date="2020-05" db="EMBL/GenBank/DDBJ databases">
        <title>Complete genome of Desulfobulbus oligotrophicus.</title>
        <authorList>
            <person name="Podar M."/>
        </authorList>
    </citation>
    <scope>NUCLEOTIDE SEQUENCE [LARGE SCALE GENOMIC DNA]</scope>
    <source>
        <strain evidence="1 2">Prop6</strain>
    </source>
</reference>
<dbReference type="RefSeq" id="WP_199262437.1">
    <property type="nucleotide sequence ID" value="NZ_CP054140.1"/>
</dbReference>